<proteinExistence type="predicted"/>
<sequence length="416" mass="44167">MTQGGGRSTTSLCREDEGEKKATMSVRHLTAALALVAAGPALAQAPQPAQRPVPTDYSTPTHWICLPGRKDVCSTPLATTPLTAAGYGPSAPSPVAANPPVDCFYVYPTVSRDPGMNSDLSVSDNEERYAVQSQFARFSGVCRPFAPAYRQMTLGAVAAVAAGTDVKPYAMIAYADVAAAFRTYLQRYNQGRPFVLVGHSQGSLMLQYLIVHEIEGRPVQKQLLLALIPGFNVYVPQGRRMGGTFRSVPLCGRPGETGCVVAYSSFREKNEPPAGAMFGTTDQPGMTVGCVNPASPGSTDWQRLSSDWYARAGNPVPGGPISWSSTGTPPTPWLSTSGLVSGRCVQQGGRGFLSIRTNSRPGEKWTDHVGGEVGALGFFLPGWGMHLNDVNFAQGDLVRLVASVTPRSGTASRPTR</sequence>
<evidence type="ECO:0000313" key="4">
    <source>
        <dbReference type="Proteomes" id="UP000274661"/>
    </source>
</evidence>
<feature type="chain" id="PRO_5019579943" evidence="2">
    <location>
        <begin position="44"/>
        <end position="416"/>
    </location>
</feature>
<evidence type="ECO:0000256" key="1">
    <source>
        <dbReference type="SAM" id="MobiDB-lite"/>
    </source>
</evidence>
<dbReference type="OrthoDB" id="9794645at2"/>
<dbReference type="AlphaFoldDB" id="A0A429V641"/>
<gene>
    <name evidence="3" type="ORF">HMF7854_00060</name>
</gene>
<evidence type="ECO:0000313" key="3">
    <source>
        <dbReference type="EMBL" id="RST29401.1"/>
    </source>
</evidence>
<dbReference type="Pfam" id="PF11288">
    <property type="entry name" value="DUF3089"/>
    <property type="match status" value="1"/>
</dbReference>
<evidence type="ECO:0000256" key="2">
    <source>
        <dbReference type="SAM" id="SignalP"/>
    </source>
</evidence>
<dbReference type="Proteomes" id="UP000274661">
    <property type="component" value="Unassembled WGS sequence"/>
</dbReference>
<keyword evidence="2" id="KW-0732">Signal</keyword>
<reference evidence="3 4" key="1">
    <citation type="submission" date="2018-12" db="EMBL/GenBank/DDBJ databases">
        <title>Sphingomonas sp. HMF7854 Genome sequencing and assembly.</title>
        <authorList>
            <person name="Cha I."/>
            <person name="Kang H."/>
            <person name="Kim H."/>
            <person name="Kang J."/>
            <person name="Joh K."/>
        </authorList>
    </citation>
    <scope>NUCLEOTIDE SEQUENCE [LARGE SCALE GENOMIC DNA]</scope>
    <source>
        <strain evidence="3 4">HMF7854</strain>
    </source>
</reference>
<organism evidence="3 4">
    <name type="scientific">Sphingomonas ginkgonis</name>
    <dbReference type="NCBI Taxonomy" id="2315330"/>
    <lineage>
        <taxon>Bacteria</taxon>
        <taxon>Pseudomonadati</taxon>
        <taxon>Pseudomonadota</taxon>
        <taxon>Alphaproteobacteria</taxon>
        <taxon>Sphingomonadales</taxon>
        <taxon>Sphingomonadaceae</taxon>
        <taxon>Sphingomonas</taxon>
    </lineage>
</organism>
<dbReference type="SUPFAM" id="SSF53474">
    <property type="entry name" value="alpha/beta-Hydrolases"/>
    <property type="match status" value="1"/>
</dbReference>
<dbReference type="EMBL" id="RWJF01000001">
    <property type="protein sequence ID" value="RST29401.1"/>
    <property type="molecule type" value="Genomic_DNA"/>
</dbReference>
<accession>A0A429V641</accession>
<protein>
    <submittedName>
        <fullName evidence="3">DUF3089 domain-containing protein</fullName>
    </submittedName>
</protein>
<feature type="compositionally biased region" description="Basic and acidic residues" evidence="1">
    <location>
        <begin position="13"/>
        <end position="22"/>
    </location>
</feature>
<dbReference type="InterPro" id="IPR029058">
    <property type="entry name" value="AB_hydrolase_fold"/>
</dbReference>
<comment type="caution">
    <text evidence="3">The sequence shown here is derived from an EMBL/GenBank/DDBJ whole genome shotgun (WGS) entry which is preliminary data.</text>
</comment>
<dbReference type="InterPro" id="IPR021440">
    <property type="entry name" value="DUF3089"/>
</dbReference>
<feature type="region of interest" description="Disordered" evidence="1">
    <location>
        <begin position="1"/>
        <end position="24"/>
    </location>
</feature>
<keyword evidence="4" id="KW-1185">Reference proteome</keyword>
<name>A0A429V641_9SPHN</name>
<feature type="signal peptide" evidence="2">
    <location>
        <begin position="1"/>
        <end position="43"/>
    </location>
</feature>